<dbReference type="VEuPathDB" id="ToxoDB:CSUI_003281"/>
<dbReference type="PROSITE" id="PS50076">
    <property type="entry name" value="DNAJ_2"/>
    <property type="match status" value="1"/>
</dbReference>
<dbReference type="SUPFAM" id="SSF46565">
    <property type="entry name" value="Chaperone J-domain"/>
    <property type="match status" value="1"/>
</dbReference>
<sequence>MPRWLGHREYAQEFTLKAGREGKACCLVKSSSASPSTLEYDDSATSSEGAGPGHSKGSRLDTRRAVHYTERGPQLIRTLHEPTEARTFRVTTSGSCTACLGPQTGTAERSFGQREAVRAKYRRRRETGARGNFPAEACGRGASASLPSVRLSGGVPSGSEQDGGLRQNKTPVHDWYADGEAQVAGSQLKDYAVLGVGPSADARVIRKAFFRLAAKAHPDKGGSNEDRSFRHFQCVVARVQRLRFPLRYFSHPFKLHLASEITNEEAAVDENPVAIFPLEWIPQQGSALQERVPSQRSDHAKSVFLLVPSSEASPEVRLPLLSVAPNSQGPGAALAGVHVCGPSSPSARADAGGQCSGRRVQTHGRCSAYQRVPKLRPAPGHSPAGKRRAARADRHPQRCTLNVGSRGKESPQTAPTGQNSSPPPGSIRTDASCLRHEDGCGVSRPGSAATSNDSSPLRRSWWINDLEAQVLQAGSAEEHHFTFLQLLPPPLSQRHPEGNSVGAACGTQQSTPVEIHKLRPPGGEEETSGGTPTRAAVCKTHRDSNPLPEDMEEKQEGGESIVGLTRPSGYACALPDTNTSERDCGLEGLQEIKVPVWGLLFLRTVAPLGRLRAVTRELRAYPPTLPMTQSVDEDKERPPVVKELLAAEHDGAKCNGQPQVHQAVASVCGPPHITEKPGSSEVDIPLGAPEDLGHASATWTREPQSPVERVKRQVARVVGNLRREGFPLSGEAVVVLFVPPWRAPPGDIELLASCDPPSYRIDPAGDGLPLETLKHSSLGEESFHTVSDHARRRVSRWWRAFMEDSLSSDHASKERGRVAGGLESGSRACLGRDTGVPLGNLSCRCTTDSSGSACDTSTARVKRTGRLRSEARHRRVPLIGIPVELSRGAGQVAGEGANISTCDSATGDGQFIRCDRPAPETLAWVSHALRALCSREEVVHAKENTGTGYA</sequence>
<comment type="caution">
    <text evidence="3">The sequence shown here is derived from an EMBL/GenBank/DDBJ whole genome shotgun (WGS) entry which is preliminary data.</text>
</comment>
<dbReference type="InterPro" id="IPR001623">
    <property type="entry name" value="DnaJ_domain"/>
</dbReference>
<feature type="region of interest" description="Disordered" evidence="1">
    <location>
        <begin position="32"/>
        <end position="63"/>
    </location>
</feature>
<dbReference type="Pfam" id="PF00226">
    <property type="entry name" value="DnaJ"/>
    <property type="match status" value="1"/>
</dbReference>
<protein>
    <recommendedName>
        <fullName evidence="2">J domain-containing protein</fullName>
    </recommendedName>
</protein>
<evidence type="ECO:0000256" key="1">
    <source>
        <dbReference type="SAM" id="MobiDB-lite"/>
    </source>
</evidence>
<keyword evidence="4" id="KW-1185">Reference proteome</keyword>
<dbReference type="RefSeq" id="XP_067924541.1">
    <property type="nucleotide sequence ID" value="XM_068063479.1"/>
</dbReference>
<dbReference type="Gene3D" id="1.10.287.110">
    <property type="entry name" value="DnaJ domain"/>
    <property type="match status" value="1"/>
</dbReference>
<feature type="compositionally biased region" description="Polar residues" evidence="1">
    <location>
        <begin position="410"/>
        <end position="420"/>
    </location>
</feature>
<dbReference type="CDD" id="cd06257">
    <property type="entry name" value="DnaJ"/>
    <property type="match status" value="1"/>
</dbReference>
<feature type="region of interest" description="Disordered" evidence="1">
    <location>
        <begin position="491"/>
        <end position="537"/>
    </location>
</feature>
<evidence type="ECO:0000313" key="4">
    <source>
        <dbReference type="Proteomes" id="UP000221165"/>
    </source>
</evidence>
<dbReference type="AlphaFoldDB" id="A0A2C6L5R9"/>
<gene>
    <name evidence="3" type="ORF">CSUI_003281</name>
</gene>
<proteinExistence type="predicted"/>
<reference evidence="3 4" key="1">
    <citation type="journal article" date="2017" name="Int. J. Parasitol.">
        <title>The genome of the protozoan parasite Cystoisospora suis and a reverse vaccinology approach to identify vaccine candidates.</title>
        <authorList>
            <person name="Palmieri N."/>
            <person name="Shrestha A."/>
            <person name="Ruttkowski B."/>
            <person name="Beck T."/>
            <person name="Vogl C."/>
            <person name="Tomley F."/>
            <person name="Blake D.P."/>
            <person name="Joachim A."/>
        </authorList>
    </citation>
    <scope>NUCLEOTIDE SEQUENCE [LARGE SCALE GENOMIC DNA]</scope>
    <source>
        <strain evidence="3 4">Wien I</strain>
    </source>
</reference>
<name>A0A2C6L5R9_9APIC</name>
<evidence type="ECO:0000313" key="3">
    <source>
        <dbReference type="EMBL" id="PHJ22864.1"/>
    </source>
</evidence>
<dbReference type="GeneID" id="94426690"/>
<dbReference type="SMART" id="SM00271">
    <property type="entry name" value="DnaJ"/>
    <property type="match status" value="1"/>
</dbReference>
<feature type="region of interest" description="Disordered" evidence="1">
    <location>
        <begin position="343"/>
        <end position="456"/>
    </location>
</feature>
<feature type="compositionally biased region" description="Polar residues" evidence="1">
    <location>
        <begin position="32"/>
        <end position="48"/>
    </location>
</feature>
<accession>A0A2C6L5R9</accession>
<dbReference type="InterPro" id="IPR036869">
    <property type="entry name" value="J_dom_sf"/>
</dbReference>
<feature type="domain" description="J" evidence="2">
    <location>
        <begin position="189"/>
        <end position="247"/>
    </location>
</feature>
<dbReference type="Proteomes" id="UP000221165">
    <property type="component" value="Unassembled WGS sequence"/>
</dbReference>
<organism evidence="3 4">
    <name type="scientific">Cystoisospora suis</name>
    <dbReference type="NCBI Taxonomy" id="483139"/>
    <lineage>
        <taxon>Eukaryota</taxon>
        <taxon>Sar</taxon>
        <taxon>Alveolata</taxon>
        <taxon>Apicomplexa</taxon>
        <taxon>Conoidasida</taxon>
        <taxon>Coccidia</taxon>
        <taxon>Eucoccidiorida</taxon>
        <taxon>Eimeriorina</taxon>
        <taxon>Sarcocystidae</taxon>
        <taxon>Cystoisospora</taxon>
    </lineage>
</organism>
<evidence type="ECO:0000259" key="2">
    <source>
        <dbReference type="PROSITE" id="PS50076"/>
    </source>
</evidence>
<dbReference type="EMBL" id="MIGC01001436">
    <property type="protein sequence ID" value="PHJ22864.1"/>
    <property type="molecule type" value="Genomic_DNA"/>
</dbReference>